<accession>A0A834MBG7</accession>
<dbReference type="EMBL" id="JAACXV010009809">
    <property type="protein sequence ID" value="KAF7275566.1"/>
    <property type="molecule type" value="Genomic_DNA"/>
</dbReference>
<keyword evidence="2" id="KW-1185">Reference proteome</keyword>
<gene>
    <name evidence="1" type="ORF">GWI33_011592</name>
</gene>
<sequence>MDQKQFRVLIFQCLLMKNNVERFLCQPVAGAYRRPASHTDMIRHEDTAEEEEGQALGSIDHHLIVASCDFFA</sequence>
<reference evidence="1" key="1">
    <citation type="submission" date="2020-08" db="EMBL/GenBank/DDBJ databases">
        <title>Genome sequencing and assembly of the red palm weevil Rhynchophorus ferrugineus.</title>
        <authorList>
            <person name="Dias G.B."/>
            <person name="Bergman C.M."/>
            <person name="Manee M."/>
        </authorList>
    </citation>
    <scope>NUCLEOTIDE SEQUENCE</scope>
    <source>
        <strain evidence="1">AA-2017</strain>
        <tissue evidence="1">Whole larva</tissue>
    </source>
</reference>
<evidence type="ECO:0000313" key="1">
    <source>
        <dbReference type="EMBL" id="KAF7275566.1"/>
    </source>
</evidence>
<dbReference type="AlphaFoldDB" id="A0A834MBG7"/>
<protein>
    <submittedName>
        <fullName evidence="1">Uncharacterized protein</fullName>
    </submittedName>
</protein>
<evidence type="ECO:0000313" key="2">
    <source>
        <dbReference type="Proteomes" id="UP000625711"/>
    </source>
</evidence>
<dbReference type="OrthoDB" id="616263at2759"/>
<name>A0A834MBG7_RHYFE</name>
<comment type="caution">
    <text evidence="1">The sequence shown here is derived from an EMBL/GenBank/DDBJ whole genome shotgun (WGS) entry which is preliminary data.</text>
</comment>
<organism evidence="1 2">
    <name type="scientific">Rhynchophorus ferrugineus</name>
    <name type="common">Red palm weevil</name>
    <name type="synonym">Curculio ferrugineus</name>
    <dbReference type="NCBI Taxonomy" id="354439"/>
    <lineage>
        <taxon>Eukaryota</taxon>
        <taxon>Metazoa</taxon>
        <taxon>Ecdysozoa</taxon>
        <taxon>Arthropoda</taxon>
        <taxon>Hexapoda</taxon>
        <taxon>Insecta</taxon>
        <taxon>Pterygota</taxon>
        <taxon>Neoptera</taxon>
        <taxon>Endopterygota</taxon>
        <taxon>Coleoptera</taxon>
        <taxon>Polyphaga</taxon>
        <taxon>Cucujiformia</taxon>
        <taxon>Curculionidae</taxon>
        <taxon>Dryophthorinae</taxon>
        <taxon>Rhynchophorus</taxon>
    </lineage>
</organism>
<dbReference type="Proteomes" id="UP000625711">
    <property type="component" value="Unassembled WGS sequence"/>
</dbReference>
<proteinExistence type="predicted"/>